<feature type="transmembrane region" description="Helical" evidence="10">
    <location>
        <begin position="373"/>
        <end position="403"/>
    </location>
</feature>
<feature type="transmembrane region" description="Helical" evidence="10">
    <location>
        <begin position="456"/>
        <end position="479"/>
    </location>
</feature>
<comment type="caution">
    <text evidence="11">The sequence shown here is derived from an EMBL/GenBank/DDBJ whole genome shotgun (WGS) entry which is preliminary data.</text>
</comment>
<dbReference type="EMBL" id="CATQJL010000223">
    <property type="protein sequence ID" value="CAJ0599283.1"/>
    <property type="molecule type" value="Genomic_DNA"/>
</dbReference>
<dbReference type="Gene3D" id="1.20.140.140">
    <property type="entry name" value="Calcium release-activated calcium channel protein Orai"/>
    <property type="match status" value="1"/>
</dbReference>
<evidence type="ECO:0000256" key="6">
    <source>
        <dbReference type="ARBA" id="ARBA00057852"/>
    </source>
</evidence>
<protein>
    <recommendedName>
        <fullName evidence="7">Protein orai</fullName>
    </recommendedName>
    <alternativeName>
        <fullName evidence="8">Store-operated calcium channel</fullName>
    </alternativeName>
</protein>
<dbReference type="FunFam" id="1.20.140.140:FF:000003">
    <property type="entry name" value="Protein orai"/>
    <property type="match status" value="1"/>
</dbReference>
<reference evidence="11" key="1">
    <citation type="submission" date="2023-07" db="EMBL/GenBank/DDBJ databases">
        <authorList>
            <consortium name="CYATHOMIX"/>
        </authorList>
    </citation>
    <scope>NUCLEOTIDE SEQUENCE</scope>
    <source>
        <strain evidence="11">N/A</strain>
    </source>
</reference>
<dbReference type="AlphaFoldDB" id="A0AA36M5Y9"/>
<evidence type="ECO:0000256" key="4">
    <source>
        <dbReference type="ARBA" id="ARBA00022989"/>
    </source>
</evidence>
<feature type="compositionally biased region" description="Low complexity" evidence="9">
    <location>
        <begin position="79"/>
        <end position="89"/>
    </location>
</feature>
<name>A0AA36M5Y9_CYLNA</name>
<dbReference type="GO" id="GO:0002115">
    <property type="term" value="P:store-operated calcium entry"/>
    <property type="evidence" value="ECO:0007669"/>
    <property type="project" value="TreeGrafter"/>
</dbReference>
<dbReference type="GO" id="GO:0016020">
    <property type="term" value="C:membrane"/>
    <property type="evidence" value="ECO:0007669"/>
    <property type="project" value="UniProtKB-SubCell"/>
</dbReference>
<dbReference type="PANTHER" id="PTHR31501">
    <property type="entry name" value="CALCIUM RELEASE-ACTIVATED CALCIUM CHANNEL PROTEIN 1"/>
    <property type="match status" value="1"/>
</dbReference>
<feature type="region of interest" description="Disordered" evidence="9">
    <location>
        <begin position="47"/>
        <end position="115"/>
    </location>
</feature>
<keyword evidence="5 10" id="KW-0472">Membrane</keyword>
<dbReference type="Pfam" id="PF07856">
    <property type="entry name" value="Orai-1"/>
    <property type="match status" value="1"/>
</dbReference>
<accession>A0AA36M5Y9</accession>
<dbReference type="InterPro" id="IPR012446">
    <property type="entry name" value="CRAC_channel"/>
</dbReference>
<evidence type="ECO:0000256" key="7">
    <source>
        <dbReference type="ARBA" id="ARBA00070070"/>
    </source>
</evidence>
<dbReference type="PANTHER" id="PTHR31501:SF7">
    <property type="entry name" value="CALCIUM RELEASE-ACTIVATED CALCIUM CHANNEL PROTEIN 1"/>
    <property type="match status" value="1"/>
</dbReference>
<evidence type="ECO:0000313" key="12">
    <source>
        <dbReference type="Proteomes" id="UP001176961"/>
    </source>
</evidence>
<feature type="transmembrane region" description="Helical" evidence="10">
    <location>
        <begin position="424"/>
        <end position="450"/>
    </location>
</feature>
<keyword evidence="4 10" id="KW-1133">Transmembrane helix</keyword>
<comment type="similarity">
    <text evidence="2">Belongs to the Orai family.</text>
</comment>
<dbReference type="Proteomes" id="UP001176961">
    <property type="component" value="Unassembled WGS sequence"/>
</dbReference>
<evidence type="ECO:0000256" key="1">
    <source>
        <dbReference type="ARBA" id="ARBA00004141"/>
    </source>
</evidence>
<evidence type="ECO:0000256" key="10">
    <source>
        <dbReference type="SAM" id="Phobius"/>
    </source>
</evidence>
<proteinExistence type="inferred from homology"/>
<evidence type="ECO:0000256" key="8">
    <source>
        <dbReference type="ARBA" id="ARBA00080439"/>
    </source>
</evidence>
<evidence type="ECO:0000256" key="2">
    <source>
        <dbReference type="ARBA" id="ARBA00008062"/>
    </source>
</evidence>
<dbReference type="InterPro" id="IPR038350">
    <property type="entry name" value="Orai_sf"/>
</dbReference>
<comment type="subcellular location">
    <subcellularLocation>
        <location evidence="1">Membrane</location>
        <topology evidence="1">Multi-pass membrane protein</topology>
    </subcellularLocation>
</comment>
<evidence type="ECO:0000256" key="9">
    <source>
        <dbReference type="SAM" id="MobiDB-lite"/>
    </source>
</evidence>
<keyword evidence="3 10" id="KW-0812">Transmembrane</keyword>
<comment type="function">
    <text evidence="6">Ca(2+) release-activated Ca(2+)-like (CRAC-like) channel subunit which mediates Ca(2+) influx and increase in Ca(2+)-selective current by synergy with the Ca(2+) sensor, stim-1. Required for Ca(2+) and IP3-dependent contractile activity of sheath cells and the spermatheca. Affects brood size and somatic cell function.</text>
</comment>
<evidence type="ECO:0000256" key="5">
    <source>
        <dbReference type="ARBA" id="ARBA00023136"/>
    </source>
</evidence>
<dbReference type="GO" id="GO:0015279">
    <property type="term" value="F:store-operated calcium channel activity"/>
    <property type="evidence" value="ECO:0007669"/>
    <property type="project" value="TreeGrafter"/>
</dbReference>
<evidence type="ECO:0000256" key="3">
    <source>
        <dbReference type="ARBA" id="ARBA00022692"/>
    </source>
</evidence>
<evidence type="ECO:0000313" key="11">
    <source>
        <dbReference type="EMBL" id="CAJ0599283.1"/>
    </source>
</evidence>
<sequence>MTPSLSLQSLSEEDILYAKFREVTANCLLRSAGMRRQATSLDEFYPPYSRMGAKKPGTTVEKSKKQKIKKNKTDSDMKLSSSTPHLSSPTREEKIIFPNISEPTQSSGSDKSDSGIVKDRLEHRNSYLSVDGYFTPRETMKRRKDANDTNSDHITTIGRYIVEPHFKPRTANGIRNQVVSAEKRTSRGHLFDKDVPEIDYLDMAKQKLEQMSEDMKRAVRGRESVVSALGASMVLVSSLGRVRFAAANNMEGYSHSNYSSSEDREERNVLIGSPLATNALGAGASLTSLTDATRVQFSLSQTPPMVVPPVQPSFSPILQTFSKEHRGELDMSEKYNYDLSKAQLKASSRTSALLAGFAMVALVELQYDPTTPHFLLIILGVVTTLLVSVHLLALMMSTCILPYMEATGCTQDSPHIRLKFYIDLSWIFSTCIGLILFLVEIGIIFFVKFISVEYEMAGYITTAMLIPVVIVFVVFSYLIHKSRVTFTLNRFKDKVDTMKQFLDVEAQLPKPPLGLVKDI</sequence>
<keyword evidence="12" id="KW-1185">Reference proteome</keyword>
<organism evidence="11 12">
    <name type="scientific">Cylicocyclus nassatus</name>
    <name type="common">Nematode worm</name>
    <dbReference type="NCBI Taxonomy" id="53992"/>
    <lineage>
        <taxon>Eukaryota</taxon>
        <taxon>Metazoa</taxon>
        <taxon>Ecdysozoa</taxon>
        <taxon>Nematoda</taxon>
        <taxon>Chromadorea</taxon>
        <taxon>Rhabditida</taxon>
        <taxon>Rhabditina</taxon>
        <taxon>Rhabditomorpha</taxon>
        <taxon>Strongyloidea</taxon>
        <taxon>Strongylidae</taxon>
        <taxon>Cylicocyclus</taxon>
    </lineage>
</organism>
<gene>
    <name evidence="11" type="ORF">CYNAS_LOCUS11266</name>
</gene>